<evidence type="ECO:0000313" key="1">
    <source>
        <dbReference type="EMBL" id="KGH44906.1"/>
    </source>
</evidence>
<dbReference type="EMBL" id="JPMX01000097">
    <property type="protein sequence ID" value="KGH44906.1"/>
    <property type="molecule type" value="Genomic_DNA"/>
</dbReference>
<sequence>MGDVRAPALATLLAALIAVGGSIFAVRRSGRQQVNLQTREFEDRRASREAHWQEERDRAARAAEIDSCIHFDAALALSLARLHRTVDFVGRPRLRRRVLGRRWAQDWQQNVQAAMEELALPISTVRLSARPIVWEAVDAAADAFADAAAAVGSLPKLPEPLLIGPIVTAWRQRVDTAVAEVQQSRRRIGESLGAPSFVTPLDHTRADGLR</sequence>
<comment type="caution">
    <text evidence="1">The sequence shown here is derived from an EMBL/GenBank/DDBJ whole genome shotgun (WGS) entry which is preliminary data.</text>
</comment>
<reference evidence="1 2" key="1">
    <citation type="submission" date="2014-07" db="EMBL/GenBank/DDBJ databases">
        <title>Biosystematic studies on Modestobacter strains isolated from extreme hyper-arid desert soil and from historic building.</title>
        <authorList>
            <person name="Bukarasam K."/>
            <person name="Bull A."/>
            <person name="Girard G."/>
            <person name="van Wezel G."/>
            <person name="Goodfellow M."/>
        </authorList>
    </citation>
    <scope>NUCLEOTIDE SEQUENCE [LARGE SCALE GENOMIC DNA]</scope>
    <source>
        <strain evidence="1 2">KNN45-2b</strain>
    </source>
</reference>
<protein>
    <submittedName>
        <fullName evidence="1">Uncharacterized protein</fullName>
    </submittedName>
</protein>
<evidence type="ECO:0000313" key="2">
    <source>
        <dbReference type="Proteomes" id="UP000029713"/>
    </source>
</evidence>
<keyword evidence="2" id="KW-1185">Reference proteome</keyword>
<dbReference type="RefSeq" id="WP_036339467.1">
    <property type="nucleotide sequence ID" value="NZ_JPMX01000097.1"/>
</dbReference>
<gene>
    <name evidence="1" type="ORF">IN07_20690</name>
</gene>
<accession>A0A098Y5E4</accession>
<proteinExistence type="predicted"/>
<organism evidence="1 2">
    <name type="scientific">Modestobacter caceresii</name>
    <dbReference type="NCBI Taxonomy" id="1522368"/>
    <lineage>
        <taxon>Bacteria</taxon>
        <taxon>Bacillati</taxon>
        <taxon>Actinomycetota</taxon>
        <taxon>Actinomycetes</taxon>
        <taxon>Geodermatophilales</taxon>
        <taxon>Geodermatophilaceae</taxon>
        <taxon>Modestobacter</taxon>
    </lineage>
</organism>
<dbReference type="Proteomes" id="UP000029713">
    <property type="component" value="Unassembled WGS sequence"/>
</dbReference>
<dbReference type="AlphaFoldDB" id="A0A098Y5E4"/>
<name>A0A098Y5E4_9ACTN</name>